<reference evidence="1" key="1">
    <citation type="submission" date="2023-06" db="EMBL/GenBank/DDBJ databases">
        <authorList>
            <consortium name="Lawrence Berkeley National Laboratory"/>
            <person name="Ahrendt S."/>
            <person name="Sahu N."/>
            <person name="Indic B."/>
            <person name="Wong-Bajracharya J."/>
            <person name="Merenyi Z."/>
            <person name="Ke H.-M."/>
            <person name="Monk M."/>
            <person name="Kocsube S."/>
            <person name="Drula E."/>
            <person name="Lipzen A."/>
            <person name="Balint B."/>
            <person name="Henrissat B."/>
            <person name="Andreopoulos B."/>
            <person name="Martin F.M."/>
            <person name="Harder C.B."/>
            <person name="Rigling D."/>
            <person name="Ford K.L."/>
            <person name="Foster G.D."/>
            <person name="Pangilinan J."/>
            <person name="Papanicolaou A."/>
            <person name="Barry K."/>
            <person name="LaButti K."/>
            <person name="Viragh M."/>
            <person name="Koriabine M."/>
            <person name="Yan M."/>
            <person name="Riley R."/>
            <person name="Champramary S."/>
            <person name="Plett K.L."/>
            <person name="Tsai I.J."/>
            <person name="Slot J."/>
            <person name="Sipos G."/>
            <person name="Plett J."/>
            <person name="Nagy L.G."/>
            <person name="Grigoriev I.V."/>
        </authorList>
    </citation>
    <scope>NUCLEOTIDE SEQUENCE</scope>
    <source>
        <strain evidence="1">HWK02</strain>
    </source>
</reference>
<proteinExistence type="predicted"/>
<organism evidence="1 2">
    <name type="scientific">Armillaria luteobubalina</name>
    <dbReference type="NCBI Taxonomy" id="153913"/>
    <lineage>
        <taxon>Eukaryota</taxon>
        <taxon>Fungi</taxon>
        <taxon>Dikarya</taxon>
        <taxon>Basidiomycota</taxon>
        <taxon>Agaricomycotina</taxon>
        <taxon>Agaricomycetes</taxon>
        <taxon>Agaricomycetidae</taxon>
        <taxon>Agaricales</taxon>
        <taxon>Marasmiineae</taxon>
        <taxon>Physalacriaceae</taxon>
        <taxon>Armillaria</taxon>
    </lineage>
</organism>
<dbReference type="Proteomes" id="UP001175228">
    <property type="component" value="Unassembled WGS sequence"/>
</dbReference>
<protein>
    <submittedName>
        <fullName evidence="1">Uncharacterized protein</fullName>
    </submittedName>
</protein>
<sequence>MFNESFLSLSVPLDIIGPAIPANQLCKILGVHDVPGLSQRTKTALLAAIAGHHCSPCDDHIVVLKKIPLFTVHKTSGVKLHAPSALMSPLPPPPLLNTPCESVLPDTATIEYLPPPLDEAQEASIMQECVSAMDPSVFQEAGCTAVQIVGKQFLHSQGED</sequence>
<dbReference type="AlphaFoldDB" id="A0AA39V274"/>
<comment type="caution">
    <text evidence="1">The sequence shown here is derived from an EMBL/GenBank/DDBJ whole genome shotgun (WGS) entry which is preliminary data.</text>
</comment>
<accession>A0AA39V274</accession>
<gene>
    <name evidence="1" type="ORF">EDD18DRAFT_1347228</name>
</gene>
<evidence type="ECO:0000313" key="2">
    <source>
        <dbReference type="Proteomes" id="UP001175228"/>
    </source>
</evidence>
<dbReference type="EMBL" id="JAUEPU010000005">
    <property type="protein sequence ID" value="KAK0502605.1"/>
    <property type="molecule type" value="Genomic_DNA"/>
</dbReference>
<keyword evidence="2" id="KW-1185">Reference proteome</keyword>
<evidence type="ECO:0000313" key="1">
    <source>
        <dbReference type="EMBL" id="KAK0502605.1"/>
    </source>
</evidence>
<name>A0AA39V274_9AGAR</name>